<evidence type="ECO:0000313" key="3">
    <source>
        <dbReference type="Proteomes" id="UP000177167"/>
    </source>
</evidence>
<dbReference type="Proteomes" id="UP000177167">
    <property type="component" value="Unassembled WGS sequence"/>
</dbReference>
<dbReference type="PANTHER" id="PTHR12526">
    <property type="entry name" value="GLYCOSYLTRANSFERASE"/>
    <property type="match status" value="1"/>
</dbReference>
<dbReference type="EMBL" id="MGJP01000004">
    <property type="protein sequence ID" value="OGN10527.1"/>
    <property type="molecule type" value="Genomic_DNA"/>
</dbReference>
<dbReference type="InterPro" id="IPR001296">
    <property type="entry name" value="Glyco_trans_1"/>
</dbReference>
<dbReference type="Gene3D" id="3.40.50.2000">
    <property type="entry name" value="Glycogen Phosphorylase B"/>
    <property type="match status" value="2"/>
</dbReference>
<dbReference type="GO" id="GO:0016757">
    <property type="term" value="F:glycosyltransferase activity"/>
    <property type="evidence" value="ECO:0007669"/>
    <property type="project" value="InterPro"/>
</dbReference>
<dbReference type="Pfam" id="PF00534">
    <property type="entry name" value="Glycos_transf_1"/>
    <property type="match status" value="1"/>
</dbReference>
<sequence length="384" mass="43910">MFRLIYITNQKLPSQKAYGIQIVKMCEAFADLGYDTQLLIPTRGASASKDIFDYYGVKRNFKAVTLYSPDFYFPGRLDRLAVTIKSIISAFRLFLYTMNQKADFIYSRDELPIYFLSFFKKKLVFEAHKFSKNRRLFYGRFKKNNVKMVTISSGLKEEFVKFGFKPDEVLVAHDGVDVEEFNISKSAEQCRRELGLPLDKKIVGYVGQLRTMGMEKGISSLIHAQKELSKRYPDIITVIVGGNEADVRTHRQLAEKEGVNDKEMLFLGHKDHGLIPMYLKACDVLAMPFPNVEHYAFYMSPLKLFEYMTSGRPIVATSLPTIREVLNHTNAILVAPDDDLLFVSGIEKLVTDSDLASKISTQALLDVQAYSWKKRAEQVLNYIS</sequence>
<protein>
    <recommendedName>
        <fullName evidence="1">Glycosyl transferase family 1 domain-containing protein</fullName>
    </recommendedName>
</protein>
<proteinExistence type="predicted"/>
<comment type="caution">
    <text evidence="2">The sequence shown here is derived from an EMBL/GenBank/DDBJ whole genome shotgun (WGS) entry which is preliminary data.</text>
</comment>
<dbReference type="AlphaFoldDB" id="A0A1F8FBL5"/>
<gene>
    <name evidence="2" type="ORF">A3J46_00710</name>
</gene>
<organism evidence="2 3">
    <name type="scientific">Candidatus Yanofskybacteria bacterium RIFCSPHIGHO2_02_FULL_41_11</name>
    <dbReference type="NCBI Taxonomy" id="1802675"/>
    <lineage>
        <taxon>Bacteria</taxon>
        <taxon>Candidatus Yanofskyibacteriota</taxon>
    </lineage>
</organism>
<accession>A0A1F8FBL5</accession>
<name>A0A1F8FBL5_9BACT</name>
<feature type="domain" description="Glycosyl transferase family 1" evidence="1">
    <location>
        <begin position="189"/>
        <end position="363"/>
    </location>
</feature>
<evidence type="ECO:0000259" key="1">
    <source>
        <dbReference type="Pfam" id="PF00534"/>
    </source>
</evidence>
<dbReference type="SUPFAM" id="SSF53756">
    <property type="entry name" value="UDP-Glycosyltransferase/glycogen phosphorylase"/>
    <property type="match status" value="1"/>
</dbReference>
<reference evidence="2 3" key="1">
    <citation type="journal article" date="2016" name="Nat. Commun.">
        <title>Thousands of microbial genomes shed light on interconnected biogeochemical processes in an aquifer system.</title>
        <authorList>
            <person name="Anantharaman K."/>
            <person name="Brown C.T."/>
            <person name="Hug L.A."/>
            <person name="Sharon I."/>
            <person name="Castelle C.J."/>
            <person name="Probst A.J."/>
            <person name="Thomas B.C."/>
            <person name="Singh A."/>
            <person name="Wilkins M.J."/>
            <person name="Karaoz U."/>
            <person name="Brodie E.L."/>
            <person name="Williams K.H."/>
            <person name="Hubbard S.S."/>
            <person name="Banfield J.F."/>
        </authorList>
    </citation>
    <scope>NUCLEOTIDE SEQUENCE [LARGE SCALE GENOMIC DNA]</scope>
</reference>
<evidence type="ECO:0000313" key="2">
    <source>
        <dbReference type="EMBL" id="OGN10527.1"/>
    </source>
</evidence>